<name>A0A392UW83_9FABA</name>
<evidence type="ECO:0000313" key="2">
    <source>
        <dbReference type="Proteomes" id="UP000265520"/>
    </source>
</evidence>
<proteinExistence type="predicted"/>
<dbReference type="AlphaFoldDB" id="A0A392UW83"/>
<accession>A0A392UW83</accession>
<dbReference type="Proteomes" id="UP000265520">
    <property type="component" value="Unassembled WGS sequence"/>
</dbReference>
<comment type="caution">
    <text evidence="1">The sequence shown here is derived from an EMBL/GenBank/DDBJ whole genome shotgun (WGS) entry which is preliminary data.</text>
</comment>
<dbReference type="EMBL" id="LXQA010969555">
    <property type="protein sequence ID" value="MCI79249.1"/>
    <property type="molecule type" value="Genomic_DNA"/>
</dbReference>
<keyword evidence="2" id="KW-1185">Reference proteome</keyword>
<feature type="non-terminal residue" evidence="1">
    <location>
        <position position="35"/>
    </location>
</feature>
<evidence type="ECO:0000313" key="1">
    <source>
        <dbReference type="EMBL" id="MCI79249.1"/>
    </source>
</evidence>
<organism evidence="1 2">
    <name type="scientific">Trifolium medium</name>
    <dbReference type="NCBI Taxonomy" id="97028"/>
    <lineage>
        <taxon>Eukaryota</taxon>
        <taxon>Viridiplantae</taxon>
        <taxon>Streptophyta</taxon>
        <taxon>Embryophyta</taxon>
        <taxon>Tracheophyta</taxon>
        <taxon>Spermatophyta</taxon>
        <taxon>Magnoliopsida</taxon>
        <taxon>eudicotyledons</taxon>
        <taxon>Gunneridae</taxon>
        <taxon>Pentapetalae</taxon>
        <taxon>rosids</taxon>
        <taxon>fabids</taxon>
        <taxon>Fabales</taxon>
        <taxon>Fabaceae</taxon>
        <taxon>Papilionoideae</taxon>
        <taxon>50 kb inversion clade</taxon>
        <taxon>NPAAA clade</taxon>
        <taxon>Hologalegina</taxon>
        <taxon>IRL clade</taxon>
        <taxon>Trifolieae</taxon>
        <taxon>Trifolium</taxon>
    </lineage>
</organism>
<reference evidence="1 2" key="1">
    <citation type="journal article" date="2018" name="Front. Plant Sci.">
        <title>Red Clover (Trifolium pratense) and Zigzag Clover (T. medium) - A Picture of Genomic Similarities and Differences.</title>
        <authorList>
            <person name="Dluhosova J."/>
            <person name="Istvanek J."/>
            <person name="Nedelnik J."/>
            <person name="Repkova J."/>
        </authorList>
    </citation>
    <scope>NUCLEOTIDE SEQUENCE [LARGE SCALE GENOMIC DNA]</scope>
    <source>
        <strain evidence="2">cv. 10/8</strain>
        <tissue evidence="1">Leaf</tissue>
    </source>
</reference>
<protein>
    <submittedName>
        <fullName evidence="1">Uncharacterized protein</fullName>
    </submittedName>
</protein>
<sequence length="35" mass="4105">MLGECQSLLNDFVLQPNISDKWVWRYDTVGGYTVR</sequence>